<feature type="chain" id="PRO_5038707054" description="DUF3221 domain-containing protein" evidence="1">
    <location>
        <begin position="19"/>
        <end position="120"/>
    </location>
</feature>
<dbReference type="InterPro" id="IPR021598">
    <property type="entry name" value="DUF3221"/>
</dbReference>
<sequence>MKKTTVGIVLALFVCVLAACSSSPEALKGNYIIAKQEQERSILVAKDISWKDAKRKTFADFRKNNVELVFYIVEDSQLFDDLKVGEAVKVTPKANENGEYIVMQSDPPQIVAGKIEREQQ</sequence>
<dbReference type="PROSITE" id="PS51257">
    <property type="entry name" value="PROKAR_LIPOPROTEIN"/>
    <property type="match status" value="1"/>
</dbReference>
<proteinExistence type="predicted"/>
<keyword evidence="1" id="KW-0732">Signal</keyword>
<evidence type="ECO:0000313" key="3">
    <source>
        <dbReference type="Proteomes" id="UP000289856"/>
    </source>
</evidence>
<dbReference type="Pfam" id="PF11518">
    <property type="entry name" value="DUF3221"/>
    <property type="match status" value="1"/>
</dbReference>
<dbReference type="AlphaFoldDB" id="A0A3T1D200"/>
<reference evidence="2 3" key="1">
    <citation type="submission" date="2019-01" db="EMBL/GenBank/DDBJ databases">
        <title>Complete genome sequence of Cohnella hallensis HS21 isolated from Korean fir (Abies koreana) rhizospheric soil.</title>
        <authorList>
            <person name="Jiang L."/>
            <person name="Kang S.W."/>
            <person name="Kim S."/>
            <person name="Jung J."/>
            <person name="Kim C.Y."/>
            <person name="Kim D.H."/>
            <person name="Kim S.W."/>
            <person name="Lee J."/>
        </authorList>
    </citation>
    <scope>NUCLEOTIDE SEQUENCE [LARGE SCALE GENOMIC DNA]</scope>
    <source>
        <strain evidence="2 3">HS21</strain>
    </source>
</reference>
<dbReference type="Proteomes" id="UP000289856">
    <property type="component" value="Chromosome"/>
</dbReference>
<dbReference type="RefSeq" id="WP_157993980.1">
    <property type="nucleotide sequence ID" value="NZ_AP019400.1"/>
</dbReference>
<accession>A0A3T1D200</accession>
<gene>
    <name evidence="2" type="ORF">KCTCHS21_15150</name>
</gene>
<dbReference type="OrthoDB" id="2620854at2"/>
<name>A0A3T1D200_9BACL</name>
<dbReference type="EMBL" id="AP019400">
    <property type="protein sequence ID" value="BBI32116.1"/>
    <property type="molecule type" value="Genomic_DNA"/>
</dbReference>
<keyword evidence="3" id="KW-1185">Reference proteome</keyword>
<evidence type="ECO:0008006" key="4">
    <source>
        <dbReference type="Google" id="ProtNLM"/>
    </source>
</evidence>
<evidence type="ECO:0000313" key="2">
    <source>
        <dbReference type="EMBL" id="BBI32116.1"/>
    </source>
</evidence>
<evidence type="ECO:0000256" key="1">
    <source>
        <dbReference type="SAM" id="SignalP"/>
    </source>
</evidence>
<protein>
    <recommendedName>
        <fullName evidence="4">DUF3221 domain-containing protein</fullName>
    </recommendedName>
</protein>
<feature type="signal peptide" evidence="1">
    <location>
        <begin position="1"/>
        <end position="18"/>
    </location>
</feature>
<organism evidence="2 3">
    <name type="scientific">Cohnella abietis</name>
    <dbReference type="NCBI Taxonomy" id="2507935"/>
    <lineage>
        <taxon>Bacteria</taxon>
        <taxon>Bacillati</taxon>
        <taxon>Bacillota</taxon>
        <taxon>Bacilli</taxon>
        <taxon>Bacillales</taxon>
        <taxon>Paenibacillaceae</taxon>
        <taxon>Cohnella</taxon>
    </lineage>
</organism>
<dbReference type="KEGG" id="cohn:KCTCHS21_15150"/>